<name>A0A438G773_VITVI</name>
<accession>A0A438G773</accession>
<keyword evidence="1" id="KW-0472">Membrane</keyword>
<keyword evidence="1" id="KW-0812">Transmembrane</keyword>
<evidence type="ECO:0000256" key="1">
    <source>
        <dbReference type="SAM" id="Phobius"/>
    </source>
</evidence>
<organism evidence="2 3">
    <name type="scientific">Vitis vinifera</name>
    <name type="common">Grape</name>
    <dbReference type="NCBI Taxonomy" id="29760"/>
    <lineage>
        <taxon>Eukaryota</taxon>
        <taxon>Viridiplantae</taxon>
        <taxon>Streptophyta</taxon>
        <taxon>Embryophyta</taxon>
        <taxon>Tracheophyta</taxon>
        <taxon>Spermatophyta</taxon>
        <taxon>Magnoliopsida</taxon>
        <taxon>eudicotyledons</taxon>
        <taxon>Gunneridae</taxon>
        <taxon>Pentapetalae</taxon>
        <taxon>rosids</taxon>
        <taxon>Vitales</taxon>
        <taxon>Vitaceae</taxon>
        <taxon>Viteae</taxon>
        <taxon>Vitis</taxon>
    </lineage>
</organism>
<evidence type="ECO:0000313" key="2">
    <source>
        <dbReference type="EMBL" id="RVW68059.1"/>
    </source>
</evidence>
<comment type="caution">
    <text evidence="2">The sequence shown here is derived from an EMBL/GenBank/DDBJ whole genome shotgun (WGS) entry which is preliminary data.</text>
</comment>
<dbReference type="Proteomes" id="UP000288805">
    <property type="component" value="Unassembled WGS sequence"/>
</dbReference>
<feature type="transmembrane region" description="Helical" evidence="1">
    <location>
        <begin position="77"/>
        <end position="98"/>
    </location>
</feature>
<evidence type="ECO:0008006" key="4">
    <source>
        <dbReference type="Google" id="ProtNLM"/>
    </source>
</evidence>
<gene>
    <name evidence="2" type="ORF">CK203_065039</name>
</gene>
<proteinExistence type="predicted"/>
<evidence type="ECO:0000313" key="3">
    <source>
        <dbReference type="Proteomes" id="UP000288805"/>
    </source>
</evidence>
<reference evidence="2 3" key="1">
    <citation type="journal article" date="2018" name="PLoS Genet.">
        <title>Population sequencing reveals clonal diversity and ancestral inbreeding in the grapevine cultivar Chardonnay.</title>
        <authorList>
            <person name="Roach M.J."/>
            <person name="Johnson D.L."/>
            <person name="Bohlmann J."/>
            <person name="van Vuuren H.J."/>
            <person name="Jones S.J."/>
            <person name="Pretorius I.S."/>
            <person name="Schmidt S.A."/>
            <person name="Borneman A.R."/>
        </authorList>
    </citation>
    <scope>NUCLEOTIDE SEQUENCE [LARGE SCALE GENOMIC DNA]</scope>
    <source>
        <strain evidence="3">cv. Chardonnay</strain>
        <tissue evidence="2">Leaf</tissue>
    </source>
</reference>
<sequence length="100" mass="10528">MSRATPRKMKAYAIVLIACGSVAVAIVVLCCLCKGGGKRKLPAVQRSTAAPQSAQQTYSDMEKAKPPKAVAQKMWRWLWWVVAVVVAAAVGAVVVVAAGC</sequence>
<feature type="transmembrane region" description="Helical" evidence="1">
    <location>
        <begin position="12"/>
        <end position="32"/>
    </location>
</feature>
<protein>
    <recommendedName>
        <fullName evidence="4">Transmembrane protein</fullName>
    </recommendedName>
</protein>
<dbReference type="EMBL" id="QGNW01000552">
    <property type="protein sequence ID" value="RVW68059.1"/>
    <property type="molecule type" value="Genomic_DNA"/>
</dbReference>
<keyword evidence="1" id="KW-1133">Transmembrane helix</keyword>
<dbReference type="AlphaFoldDB" id="A0A438G773"/>